<evidence type="ECO:0000313" key="2">
    <source>
        <dbReference type="EMBL" id="RDU69419.1"/>
    </source>
</evidence>
<evidence type="ECO:0008006" key="4">
    <source>
        <dbReference type="Google" id="ProtNLM"/>
    </source>
</evidence>
<evidence type="ECO:0000256" key="1">
    <source>
        <dbReference type="SAM" id="SignalP"/>
    </source>
</evidence>
<dbReference type="EMBL" id="NXLU01000002">
    <property type="protein sequence ID" value="RDU69419.1"/>
    <property type="molecule type" value="Genomic_DNA"/>
</dbReference>
<feature type="chain" id="PRO_5043181866" description="Periplasmic protein" evidence="1">
    <location>
        <begin position="22"/>
        <end position="174"/>
    </location>
</feature>
<gene>
    <name evidence="2" type="ORF">CQA62_01870</name>
</gene>
<protein>
    <recommendedName>
        <fullName evidence="4">Periplasmic protein</fullName>
    </recommendedName>
</protein>
<organism evidence="2 3">
    <name type="scientific">Helicobacter cholecystus</name>
    <dbReference type="NCBI Taxonomy" id="45498"/>
    <lineage>
        <taxon>Bacteria</taxon>
        <taxon>Pseudomonadati</taxon>
        <taxon>Campylobacterota</taxon>
        <taxon>Epsilonproteobacteria</taxon>
        <taxon>Campylobacterales</taxon>
        <taxon>Helicobacteraceae</taxon>
        <taxon>Helicobacter</taxon>
    </lineage>
</organism>
<comment type="caution">
    <text evidence="2">The sequence shown here is derived from an EMBL/GenBank/DDBJ whole genome shotgun (WGS) entry which is preliminary data.</text>
</comment>
<dbReference type="RefSeq" id="WP_104724629.1">
    <property type="nucleotide sequence ID" value="NZ_FZNE01000003.1"/>
</dbReference>
<keyword evidence="3" id="KW-1185">Reference proteome</keyword>
<reference evidence="2 3" key="1">
    <citation type="submission" date="2018-04" db="EMBL/GenBank/DDBJ databases">
        <title>Novel Campyloabacter and Helicobacter Species and Strains.</title>
        <authorList>
            <person name="Mannion A.J."/>
            <person name="Shen Z."/>
            <person name="Fox J.G."/>
        </authorList>
    </citation>
    <scope>NUCLEOTIDE SEQUENCE [LARGE SCALE GENOMIC DNA]</scope>
    <source>
        <strain evidence="2 3">ATCC 700242</strain>
    </source>
</reference>
<sequence length="174" mass="20601">MRYCLIFLSLFCFIFSQIQRAKITQSYVYEAKEGDFIQTQKDGEIYLQITSPSLLDFLNSKNPHNTLATQTVRLNGTWTEFQSHDENVKSYSNSNEFQHRFNLKAIAYRLQEVESNVFKLMYATQPIKIEHCKFVIQKDLINTLAGKRDFVINLDNQYYFDKLIATYRFIQCDK</sequence>
<name>A0A3D8IVW2_9HELI</name>
<dbReference type="AlphaFoldDB" id="A0A3D8IVW2"/>
<evidence type="ECO:0000313" key="3">
    <source>
        <dbReference type="Proteomes" id="UP000257067"/>
    </source>
</evidence>
<accession>A0A3D8IVW2</accession>
<dbReference type="Proteomes" id="UP000257067">
    <property type="component" value="Unassembled WGS sequence"/>
</dbReference>
<keyword evidence="1" id="KW-0732">Signal</keyword>
<proteinExistence type="predicted"/>
<dbReference type="OrthoDB" id="5325564at2"/>
<feature type="signal peptide" evidence="1">
    <location>
        <begin position="1"/>
        <end position="21"/>
    </location>
</feature>